<feature type="transmembrane region" description="Helical" evidence="1">
    <location>
        <begin position="12"/>
        <end position="31"/>
    </location>
</feature>
<dbReference type="EMBL" id="JBHSJD010000011">
    <property type="protein sequence ID" value="MFC5023633.1"/>
    <property type="molecule type" value="Genomic_DNA"/>
</dbReference>
<keyword evidence="1" id="KW-0472">Membrane</keyword>
<name>A0ABV9XFX1_9ACTN</name>
<proteinExistence type="predicted"/>
<feature type="transmembrane region" description="Helical" evidence="1">
    <location>
        <begin position="86"/>
        <end position="109"/>
    </location>
</feature>
<dbReference type="RefSeq" id="WP_345687946.1">
    <property type="nucleotide sequence ID" value="NZ_BAABIT010000001.1"/>
</dbReference>
<protein>
    <submittedName>
        <fullName evidence="2">Uncharacterized protein</fullName>
    </submittedName>
</protein>
<feature type="transmembrane region" description="Helical" evidence="1">
    <location>
        <begin position="43"/>
        <end position="66"/>
    </location>
</feature>
<evidence type="ECO:0000313" key="3">
    <source>
        <dbReference type="Proteomes" id="UP001595829"/>
    </source>
</evidence>
<evidence type="ECO:0000256" key="1">
    <source>
        <dbReference type="SAM" id="Phobius"/>
    </source>
</evidence>
<reference evidence="3" key="1">
    <citation type="journal article" date="2019" name="Int. J. Syst. Evol. Microbiol.">
        <title>The Global Catalogue of Microorganisms (GCM) 10K type strain sequencing project: providing services to taxonomists for standard genome sequencing and annotation.</title>
        <authorList>
            <consortium name="The Broad Institute Genomics Platform"/>
            <consortium name="The Broad Institute Genome Sequencing Center for Infectious Disease"/>
            <person name="Wu L."/>
            <person name="Ma J."/>
        </authorList>
    </citation>
    <scope>NUCLEOTIDE SEQUENCE [LARGE SCALE GENOMIC DNA]</scope>
    <source>
        <strain evidence="3">CGMCC 4.1648</strain>
    </source>
</reference>
<comment type="caution">
    <text evidence="2">The sequence shown here is derived from an EMBL/GenBank/DDBJ whole genome shotgun (WGS) entry which is preliminary data.</text>
</comment>
<evidence type="ECO:0000313" key="2">
    <source>
        <dbReference type="EMBL" id="MFC5023633.1"/>
    </source>
</evidence>
<keyword evidence="3" id="KW-1185">Reference proteome</keyword>
<dbReference type="Proteomes" id="UP001595829">
    <property type="component" value="Unassembled WGS sequence"/>
</dbReference>
<organism evidence="2 3">
    <name type="scientific">Streptomyces coeruleoprunus</name>
    <dbReference type="NCBI Taxonomy" id="285563"/>
    <lineage>
        <taxon>Bacteria</taxon>
        <taxon>Bacillati</taxon>
        <taxon>Actinomycetota</taxon>
        <taxon>Actinomycetes</taxon>
        <taxon>Kitasatosporales</taxon>
        <taxon>Streptomycetaceae</taxon>
        <taxon>Streptomyces</taxon>
    </lineage>
</organism>
<accession>A0ABV9XFX1</accession>
<sequence length="169" mass="17080">MDEGERLQSSARGWHTIQLAVLGFVGLCGVLKSDAVSSAPRGLEAVAGVLVLVGLALACLATYLVGRTAWPLPGRAVNLVAAGRRLRWGLVLTFLAVVLVALAAASAWWPAAEGEAGAAAFVQVSTSAGTACGTLAAAEGDGVVRLVADGQHLDIPVERIAGLTPVDGC</sequence>
<keyword evidence="1" id="KW-1133">Transmembrane helix</keyword>
<keyword evidence="1" id="KW-0812">Transmembrane</keyword>
<gene>
    <name evidence="2" type="ORF">ACFPM3_15955</name>
</gene>